<evidence type="ECO:0000313" key="2">
    <source>
        <dbReference type="Proteomes" id="UP000007575"/>
    </source>
</evidence>
<accession>H8GYA7</accession>
<dbReference type="eggNOG" id="COG2847">
    <property type="taxonomic scope" value="Bacteria"/>
</dbReference>
<evidence type="ECO:0000313" key="1">
    <source>
        <dbReference type="EMBL" id="AFD26035.1"/>
    </source>
</evidence>
<dbReference type="InterPro" id="IPR058248">
    <property type="entry name" value="Lxx211020-like"/>
</dbReference>
<name>H8GYA7_DEIGI</name>
<dbReference type="PATRIC" id="fig|745776.4.peg.2164"/>
<dbReference type="Proteomes" id="UP000007575">
    <property type="component" value="Chromosome"/>
</dbReference>
<reference evidence="1 2" key="1">
    <citation type="journal article" date="2012" name="PLoS ONE">
        <title>Genome sequence and transcriptome analysis of the radioresistant bacterium Deinococcus gobiensis: insights into the extreme environmental adaptations.</title>
        <authorList>
            <person name="Yuan M."/>
            <person name="Chen M."/>
            <person name="Zhang W."/>
            <person name="Lu W."/>
            <person name="Wang J."/>
            <person name="Yang M."/>
            <person name="Zhao P."/>
            <person name="Tang R."/>
            <person name="Li X."/>
            <person name="Hao Y."/>
            <person name="Zhou Z."/>
            <person name="Zhan Y."/>
            <person name="Yu H."/>
            <person name="Teng C."/>
            <person name="Yan Y."/>
            <person name="Ping S."/>
            <person name="Wang Y."/>
            <person name="Lin M."/>
        </authorList>
    </citation>
    <scope>NUCLEOTIDE SEQUENCE [LARGE SCALE GENOMIC DNA]</scope>
    <source>
        <strain evidence="1 2">I-0</strain>
    </source>
</reference>
<dbReference type="HOGENOM" id="CLU_100939_1_2_0"/>
<dbReference type="AlphaFoldDB" id="H8GYA7"/>
<dbReference type="EMBL" id="CP002191">
    <property type="protein sequence ID" value="AFD26035.1"/>
    <property type="molecule type" value="Genomic_DNA"/>
</dbReference>
<dbReference type="Gene3D" id="2.60.40.1890">
    <property type="entry name" value="PCu(A)C copper chaperone"/>
    <property type="match status" value="1"/>
</dbReference>
<dbReference type="Pfam" id="PF04314">
    <property type="entry name" value="PCuAC"/>
    <property type="match status" value="1"/>
</dbReference>
<organism evidence="1 2">
    <name type="scientific">Deinococcus gobiensis (strain DSM 21396 / JCM 16679 / CGMCC 1.7299 / I-0)</name>
    <dbReference type="NCBI Taxonomy" id="745776"/>
    <lineage>
        <taxon>Bacteria</taxon>
        <taxon>Thermotogati</taxon>
        <taxon>Deinococcota</taxon>
        <taxon>Deinococci</taxon>
        <taxon>Deinococcales</taxon>
        <taxon>Deinococcaceae</taxon>
        <taxon>Deinococcus</taxon>
    </lineage>
</organism>
<dbReference type="InterPro" id="IPR036182">
    <property type="entry name" value="PCuAC_sf"/>
</dbReference>
<gene>
    <name evidence="1" type="ordered locus">DGo_CA2108</name>
</gene>
<sequence length="108" mass="11201">MPPGIGETSVFLTLTNAGAQPLKITGVRSAVAGRTMLMNTVKSGAMTGMKMAAALVVPARGQLVLSATGDHLMLLDLKRSLKVGETLNLRLLTSDGRSLTVGATVRKP</sequence>
<keyword evidence="2" id="KW-1185">Reference proteome</keyword>
<dbReference type="InterPro" id="IPR007410">
    <property type="entry name" value="LpqE-like"/>
</dbReference>
<dbReference type="PANTHER" id="PTHR36302">
    <property type="entry name" value="BLR7088 PROTEIN"/>
    <property type="match status" value="1"/>
</dbReference>
<protein>
    <submittedName>
        <fullName evidence="1">Copper-binding protein</fullName>
    </submittedName>
</protein>
<dbReference type="KEGG" id="dgo:DGo_CA2108"/>
<dbReference type="PANTHER" id="PTHR36302:SF1">
    <property type="entry name" value="COPPER CHAPERONE PCU(A)C"/>
    <property type="match status" value="1"/>
</dbReference>
<dbReference type="STRING" id="745776.DGo_CA2108"/>
<dbReference type="SUPFAM" id="SSF110087">
    <property type="entry name" value="DR1885-like metal-binding protein"/>
    <property type="match status" value="1"/>
</dbReference>
<proteinExistence type="predicted"/>